<dbReference type="PANTHER" id="PTHR43210">
    <property type="entry name" value="DETHIOBIOTIN SYNTHETASE"/>
    <property type="match status" value="1"/>
</dbReference>
<dbReference type="GO" id="GO:0005524">
    <property type="term" value="F:ATP binding"/>
    <property type="evidence" value="ECO:0007669"/>
    <property type="project" value="UniProtKB-UniRule"/>
</dbReference>
<dbReference type="GO" id="GO:0004141">
    <property type="term" value="F:dethiobiotin synthase activity"/>
    <property type="evidence" value="ECO:0007669"/>
    <property type="project" value="UniProtKB-UniRule"/>
</dbReference>
<keyword evidence="1" id="KW-0093">Biotin biosynthesis</keyword>
<dbReference type="SUPFAM" id="SSF52540">
    <property type="entry name" value="P-loop containing nucleoside triphosphate hydrolases"/>
    <property type="match status" value="1"/>
</dbReference>
<keyword evidence="1" id="KW-0067">ATP-binding</keyword>
<dbReference type="PIRSF" id="PIRSF006755">
    <property type="entry name" value="DTB_synth"/>
    <property type="match status" value="1"/>
</dbReference>
<evidence type="ECO:0000256" key="1">
    <source>
        <dbReference type="HAMAP-Rule" id="MF_00336"/>
    </source>
</evidence>
<dbReference type="EnsemblBacteria" id="CAF31129">
    <property type="protein sequence ID" value="CAF31129"/>
    <property type="gene ID" value="MMP1573"/>
</dbReference>
<dbReference type="EC" id="6.3.3.3" evidence="1"/>
<evidence type="ECO:0000313" key="3">
    <source>
        <dbReference type="Proteomes" id="UP000000590"/>
    </source>
</evidence>
<feature type="binding site" evidence="1">
    <location>
        <position position="38"/>
    </location>
    <ligand>
        <name>ATP</name>
        <dbReference type="ChEBI" id="CHEBI:30616"/>
    </ligand>
</feature>
<keyword evidence="1" id="KW-0460">Magnesium</keyword>
<comment type="pathway">
    <text evidence="1">Cofactor biosynthesis; biotin biosynthesis; biotin from 7,8-diaminononanoate: step 1/2.</text>
</comment>
<feature type="binding site" evidence="1">
    <location>
        <begin position="86"/>
        <end position="89"/>
    </location>
    <ligand>
        <name>ATP</name>
        <dbReference type="ChEBI" id="CHEBI:30616"/>
    </ligand>
</feature>
<dbReference type="InterPro" id="IPR027417">
    <property type="entry name" value="P-loop_NTPase"/>
</dbReference>
<feature type="active site" evidence="1">
    <location>
        <position position="30"/>
    </location>
</feature>
<comment type="catalytic activity">
    <reaction evidence="1">
        <text>(7R,8S)-7,8-diammoniononanoate + CO2 + ATP = (4R,5S)-dethiobiotin + ADP + phosphate + 3 H(+)</text>
        <dbReference type="Rhea" id="RHEA:15805"/>
        <dbReference type="ChEBI" id="CHEBI:15378"/>
        <dbReference type="ChEBI" id="CHEBI:16526"/>
        <dbReference type="ChEBI" id="CHEBI:30616"/>
        <dbReference type="ChEBI" id="CHEBI:43474"/>
        <dbReference type="ChEBI" id="CHEBI:149469"/>
        <dbReference type="ChEBI" id="CHEBI:149473"/>
        <dbReference type="ChEBI" id="CHEBI:456216"/>
        <dbReference type="EC" id="6.3.3.3"/>
    </reaction>
</comment>
<proteinExistence type="inferred from homology"/>
<dbReference type="GO" id="GO:0005829">
    <property type="term" value="C:cytosol"/>
    <property type="evidence" value="ECO:0007669"/>
    <property type="project" value="TreeGrafter"/>
</dbReference>
<feature type="binding site" evidence="1">
    <location>
        <position position="86"/>
    </location>
    <ligand>
        <name>Mg(2+)</name>
        <dbReference type="ChEBI" id="CHEBI:18420"/>
    </ligand>
</feature>
<dbReference type="EMBL" id="BX950229">
    <property type="protein sequence ID" value="CAF31129.1"/>
    <property type="molecule type" value="Genomic_DNA"/>
</dbReference>
<keyword evidence="1 2" id="KW-0436">Ligase</keyword>
<dbReference type="OrthoDB" id="50320at2157"/>
<dbReference type="STRING" id="267377.MMP1573"/>
<comment type="similarity">
    <text evidence="1">Belongs to the dethiobiotin synthetase family.</text>
</comment>
<feature type="binding site" evidence="1">
    <location>
        <position position="38"/>
    </location>
    <ligand>
        <name>Mg(2+)</name>
        <dbReference type="ChEBI" id="CHEBI:18420"/>
    </ligand>
</feature>
<keyword evidence="1" id="KW-0963">Cytoplasm</keyword>
<dbReference type="UniPathway" id="UPA00078">
    <property type="reaction ID" value="UER00161"/>
</dbReference>
<organism evidence="2 3">
    <name type="scientific">Methanococcus maripaludis (strain DSM 14266 / JCM 13030 / NBRC 101832 / S2 / LL)</name>
    <dbReference type="NCBI Taxonomy" id="267377"/>
    <lineage>
        <taxon>Archaea</taxon>
        <taxon>Methanobacteriati</taxon>
        <taxon>Methanobacteriota</taxon>
        <taxon>Methanomada group</taxon>
        <taxon>Methanococci</taxon>
        <taxon>Methanococcales</taxon>
        <taxon>Methanococcaceae</taxon>
        <taxon>Methanococcus</taxon>
    </lineage>
</organism>
<accession>Q6LWY1</accession>
<dbReference type="PANTHER" id="PTHR43210:SF5">
    <property type="entry name" value="DETHIOBIOTIN SYNTHETASE"/>
    <property type="match status" value="1"/>
</dbReference>
<dbReference type="Gene3D" id="3.40.50.300">
    <property type="entry name" value="P-loop containing nucleotide triphosphate hydrolases"/>
    <property type="match status" value="1"/>
</dbReference>
<dbReference type="InterPro" id="IPR004472">
    <property type="entry name" value="DTB_synth_BioD"/>
</dbReference>
<comment type="caution">
    <text evidence="1">Lacks conserved residue(s) required for the propagation of feature annotation.</text>
</comment>
<dbReference type="AlphaFoldDB" id="Q6LWY1"/>
<dbReference type="KEGG" id="mmp:MMP1573"/>
<sequence>MGKILKEQGVNVGYIKPIESGGVEDTTYAKTELELSEDLGLLNPINLKNPLSPNIAAVVEDVEININKIKESFQKLKESHEYLIVEGAGGVCVPIKTDYLMADLIKDLNLPCVLVTRPDLGTINHTILSVEYLRNKGILVKGVIINCIDELKNVPYYEETFKAIEEFGNIEIIGVVKNKDDYSINIEKLL</sequence>
<feature type="binding site" evidence="1">
    <location>
        <begin position="146"/>
        <end position="147"/>
    </location>
    <ligand>
        <name>ATP</name>
        <dbReference type="ChEBI" id="CHEBI:30616"/>
    </ligand>
</feature>
<dbReference type="eggNOG" id="arCOG00100">
    <property type="taxonomic scope" value="Archaea"/>
</dbReference>
<dbReference type="GO" id="GO:0009102">
    <property type="term" value="P:biotin biosynthetic process"/>
    <property type="evidence" value="ECO:0007669"/>
    <property type="project" value="UniProtKB-UniRule"/>
</dbReference>
<evidence type="ECO:0000313" key="2">
    <source>
        <dbReference type="EMBL" id="CAF31129.1"/>
    </source>
</evidence>
<comment type="cofactor">
    <cofactor evidence="1">
        <name>Mg(2+)</name>
        <dbReference type="ChEBI" id="CHEBI:18420"/>
    </cofactor>
</comment>
<dbReference type="Pfam" id="PF13500">
    <property type="entry name" value="AAA_26"/>
    <property type="match status" value="1"/>
</dbReference>
<keyword evidence="3" id="KW-1185">Reference proteome</keyword>
<gene>
    <name evidence="1 2" type="primary">bioD</name>
    <name evidence="2" type="ordered locus">MMP1573</name>
</gene>
<keyword evidence="1" id="KW-0479">Metal-binding</keyword>
<comment type="function">
    <text evidence="1">Catalyzes a mechanistically unusual reaction, the ATP-dependent insertion of CO2 between the N7 and N8 nitrogen atoms of 7,8-diaminopelargonic acid (DAPA, also called 7,8-diammoniononanoate) to form a ureido ring.</text>
</comment>
<reference evidence="2 3" key="1">
    <citation type="journal article" date="2004" name="J. Bacteriol.">
        <title>Complete genome sequence of the genetically tractable hydrogenotrophic methanogen Methanococcus maripaludis.</title>
        <authorList>
            <person name="Hendrickson E.L."/>
            <person name="Kaul R."/>
            <person name="Zhou Y."/>
            <person name="Bovee D."/>
            <person name="Chapman P."/>
            <person name="Chung J."/>
            <person name="Conway de Macario E."/>
            <person name="Dodsworth J.A."/>
            <person name="Gillett W."/>
            <person name="Graham D.E."/>
            <person name="Hackett M."/>
            <person name="Haydock A.K."/>
            <person name="Kang A."/>
            <person name="Land M.L."/>
            <person name="Levy R."/>
            <person name="Lie T.J."/>
            <person name="Major T.A."/>
            <person name="Moore B.C."/>
            <person name="Porat I."/>
            <person name="Palmeiri A."/>
            <person name="Rouse G."/>
            <person name="Saenphimmachak C."/>
            <person name="Soll D."/>
            <person name="Van Dien S."/>
            <person name="Wang T."/>
            <person name="Whitman W.B."/>
            <person name="Xia Q."/>
            <person name="Zhang Y."/>
            <person name="Larimer F.W."/>
            <person name="Olson M.V."/>
            <person name="Leigh J.A."/>
        </authorList>
    </citation>
    <scope>NUCLEOTIDE SEQUENCE [LARGE SCALE GENOMIC DNA]</scope>
    <source>
        <strain evidence="3">S2 / LL</strain>
    </source>
</reference>
<comment type="subcellular location">
    <subcellularLocation>
        <location evidence="1">Cytoplasm</location>
    </subcellularLocation>
</comment>
<dbReference type="CDD" id="cd03109">
    <property type="entry name" value="DTBS"/>
    <property type="match status" value="1"/>
</dbReference>
<dbReference type="PATRIC" id="fig|267377.15.peg.1611"/>
<keyword evidence="1" id="KW-0547">Nucleotide-binding</keyword>
<name>Q6LWY1_METMP</name>
<dbReference type="GO" id="GO:0000287">
    <property type="term" value="F:magnesium ion binding"/>
    <property type="evidence" value="ECO:0007669"/>
    <property type="project" value="UniProtKB-UniRule"/>
</dbReference>
<dbReference type="HOGENOM" id="CLU_072551_3_1_2"/>
<dbReference type="HAMAP" id="MF_00336">
    <property type="entry name" value="BioD"/>
    <property type="match status" value="1"/>
</dbReference>
<dbReference type="Proteomes" id="UP000000590">
    <property type="component" value="Chromosome"/>
</dbReference>
<dbReference type="NCBIfam" id="TIGR00347">
    <property type="entry name" value="bioD"/>
    <property type="match status" value="1"/>
</dbReference>
<protein>
    <recommendedName>
        <fullName evidence="1">ATP-dependent dethiobiotin synthetase BioD</fullName>
        <ecNumber evidence="1">6.3.3.3</ecNumber>
    </recommendedName>
    <alternativeName>
        <fullName evidence="1">DTB synthetase</fullName>
        <shortName evidence="1">DTBS</shortName>
    </alternativeName>
    <alternativeName>
        <fullName evidence="1">Dethiobiotin synthase</fullName>
    </alternativeName>
</protein>
<comment type="subunit">
    <text evidence="1">Homodimer.</text>
</comment>